<sequence>MTAPSPQQVAGALATFTITANGSAIDSSWQVVSVDVWTGVNKLPKARLVLYDGSAAAEDFPIADSTALIPGATLSITLGYDGQETRVFSGVVYRQGLEVTMNGPSRLVVEATDLAMKMTLARRNAIYENVTDSQLISSLISNAGLTPAVTATTTTQESLVQYYCSDWDLMVVRAQLNGMVVIADGDTVTVAPPDTSQSPSLTVTFGDSLMDFDGTMDAATQYTPSAIQSFAWDPATQALAKSGQASASVSEPGNISSDQLAKVFNITQFPQQTGGTLPTADLTTWSSADLLKSKLAKLRGTATFLGSTLAKTGGVVTMAGLGGRFNGDYYVSDVHHAVTDGLWRTTLGLGLSPDWFTAVTPDIPAPGASGQLPPVSNLQTGLVQKVAQDPDGEFRVYVQLPLLQAGGSLGVWARLGSFYAYNAIGAVFYPEVGEEVVVAFMNDDPRFPVIVGSLYSKKNPPPITPDAENNQKTIVTRSKLRIDFFEDKKAVEISTPGGQKVRLDDDAKTVTVADLNGNTITMAAAGVTVDSAAKLTLNAKGDIAISAQGNLSLKSNATVSVEGLQIKQSASSTFSAQGSGEAKLVSSGMLTIQGSLVKIN</sequence>
<gene>
    <name evidence="2" type="ORF">FHS74_001309</name>
</gene>
<dbReference type="AlphaFoldDB" id="A0A7X0AY61"/>
<name>A0A7X0AY61_9PROT</name>
<dbReference type="InterPro" id="IPR037026">
    <property type="entry name" value="Vgr_OB-fold_dom_sf"/>
</dbReference>
<dbReference type="NCBIfam" id="TIGR01646">
    <property type="entry name" value="vgr_GE"/>
    <property type="match status" value="1"/>
</dbReference>
<evidence type="ECO:0000259" key="1">
    <source>
        <dbReference type="Pfam" id="PF04717"/>
    </source>
</evidence>
<accession>A0A7X0AY61</accession>
<dbReference type="SUPFAM" id="SSF69349">
    <property type="entry name" value="Phage fibre proteins"/>
    <property type="match status" value="1"/>
</dbReference>
<organism evidence="2 3">
    <name type="scientific">Nitrospirillum iridis</name>
    <dbReference type="NCBI Taxonomy" id="765888"/>
    <lineage>
        <taxon>Bacteria</taxon>
        <taxon>Pseudomonadati</taxon>
        <taxon>Pseudomonadota</taxon>
        <taxon>Alphaproteobacteria</taxon>
        <taxon>Rhodospirillales</taxon>
        <taxon>Azospirillaceae</taxon>
        <taxon>Nitrospirillum</taxon>
    </lineage>
</organism>
<dbReference type="EMBL" id="JACIIZ010000003">
    <property type="protein sequence ID" value="MBB6250764.1"/>
    <property type="molecule type" value="Genomic_DNA"/>
</dbReference>
<evidence type="ECO:0000313" key="2">
    <source>
        <dbReference type="EMBL" id="MBB6250764.1"/>
    </source>
</evidence>
<proteinExistence type="predicted"/>
<dbReference type="InterPro" id="IPR006531">
    <property type="entry name" value="Gp5/Vgr_OB"/>
</dbReference>
<dbReference type="Gene3D" id="2.40.50.230">
    <property type="entry name" value="Gp5 N-terminal domain"/>
    <property type="match status" value="1"/>
</dbReference>
<dbReference type="SUPFAM" id="SSF69255">
    <property type="entry name" value="gp5 N-terminal domain-like"/>
    <property type="match status" value="1"/>
</dbReference>
<keyword evidence="3" id="KW-1185">Reference proteome</keyword>
<feature type="domain" description="Gp5/Type VI secretion system Vgr protein OB-fold" evidence="1">
    <location>
        <begin position="379"/>
        <end position="455"/>
    </location>
</feature>
<evidence type="ECO:0000313" key="3">
    <source>
        <dbReference type="Proteomes" id="UP000539175"/>
    </source>
</evidence>
<comment type="caution">
    <text evidence="2">The sequence shown here is derived from an EMBL/GenBank/DDBJ whole genome shotgun (WGS) entry which is preliminary data.</text>
</comment>
<dbReference type="RefSeq" id="WP_184798655.1">
    <property type="nucleotide sequence ID" value="NZ_JACIIZ010000003.1"/>
</dbReference>
<dbReference type="Pfam" id="PF04717">
    <property type="entry name" value="Phage_base_V"/>
    <property type="match status" value="1"/>
</dbReference>
<reference evidence="2 3" key="1">
    <citation type="submission" date="2020-08" db="EMBL/GenBank/DDBJ databases">
        <title>Genomic Encyclopedia of Type Strains, Phase IV (KMG-IV): sequencing the most valuable type-strain genomes for metagenomic binning, comparative biology and taxonomic classification.</title>
        <authorList>
            <person name="Goeker M."/>
        </authorList>
    </citation>
    <scope>NUCLEOTIDE SEQUENCE [LARGE SCALE GENOMIC DNA]</scope>
    <source>
        <strain evidence="2 3">DSM 22198</strain>
    </source>
</reference>
<dbReference type="SUPFAM" id="SSF69279">
    <property type="entry name" value="Phage tail proteins"/>
    <property type="match status" value="1"/>
</dbReference>
<dbReference type="InterPro" id="IPR006533">
    <property type="entry name" value="T6SS_Vgr_RhsGE"/>
</dbReference>
<protein>
    <submittedName>
        <fullName evidence="2">Rhs element Vgr protein</fullName>
    </submittedName>
</protein>
<dbReference type="Proteomes" id="UP000539175">
    <property type="component" value="Unassembled WGS sequence"/>
</dbReference>